<evidence type="ECO:0000259" key="2">
    <source>
        <dbReference type="SMART" id="SM01065"/>
    </source>
</evidence>
<dbReference type="InterPro" id="IPR050827">
    <property type="entry name" value="CRP1_MDG1_kinase"/>
</dbReference>
<protein>
    <submittedName>
        <fullName evidence="3">Isoamylase N-terminal domain protein</fullName>
    </submittedName>
</protein>
<dbReference type="InterPro" id="IPR032640">
    <property type="entry name" value="AMPK1_CBM"/>
</dbReference>
<accession>A0A653A419</accession>
<dbReference type="EMBL" id="UPXX01000015">
    <property type="protein sequence ID" value="VBB42754.1"/>
    <property type="molecule type" value="Genomic_DNA"/>
</dbReference>
<dbReference type="SUPFAM" id="SSF81296">
    <property type="entry name" value="E set domains"/>
    <property type="match status" value="1"/>
</dbReference>
<feature type="domain" description="CBM20" evidence="2">
    <location>
        <begin position="14"/>
        <end position="90"/>
    </location>
</feature>
<dbReference type="InterPro" id="IPR002044">
    <property type="entry name" value="CBM20"/>
</dbReference>
<dbReference type="CDD" id="cd02859">
    <property type="entry name" value="E_set_AMPKbeta_like_N"/>
    <property type="match status" value="1"/>
</dbReference>
<name>A0A653A419_UNCDX</name>
<dbReference type="GO" id="GO:2001070">
    <property type="term" value="F:starch binding"/>
    <property type="evidence" value="ECO:0007669"/>
    <property type="project" value="InterPro"/>
</dbReference>
<dbReference type="InterPro" id="IPR014756">
    <property type="entry name" value="Ig_E-set"/>
</dbReference>
<organism evidence="3">
    <name type="scientific">Uncultured Desulfatiglans sp</name>
    <dbReference type="NCBI Taxonomy" id="1748965"/>
    <lineage>
        <taxon>Bacteria</taxon>
        <taxon>Pseudomonadati</taxon>
        <taxon>Thermodesulfobacteriota</taxon>
        <taxon>Desulfobacteria</taxon>
        <taxon>Desulfatiglandales</taxon>
        <taxon>Desulfatiglandaceae</taxon>
        <taxon>Desulfatiglans</taxon>
        <taxon>environmental samples</taxon>
    </lineage>
</organism>
<dbReference type="InterPro" id="IPR013783">
    <property type="entry name" value="Ig-like_fold"/>
</dbReference>
<dbReference type="Gene3D" id="2.60.40.10">
    <property type="entry name" value="Immunoglobulins"/>
    <property type="match status" value="1"/>
</dbReference>
<gene>
    <name evidence="3" type="ORF">TRIP_B220002</name>
</gene>
<sequence length="100" mass="11310">MAKASVKKKSTAGRRRITVFLEAPDAQEVFLIGDFNQWNTASYPMKPDKDGLWSRTLMLEPGTYEYKFIVDGKWQNDPANAQTCENCFGTFNNLLAVSPK</sequence>
<proteinExistence type="inferred from homology"/>
<evidence type="ECO:0000256" key="1">
    <source>
        <dbReference type="ARBA" id="ARBA00010926"/>
    </source>
</evidence>
<dbReference type="Pfam" id="PF16561">
    <property type="entry name" value="AMPK1_CBM"/>
    <property type="match status" value="1"/>
</dbReference>
<evidence type="ECO:0000313" key="3">
    <source>
        <dbReference type="EMBL" id="VBB42754.1"/>
    </source>
</evidence>
<dbReference type="PANTHER" id="PTHR10343:SF84">
    <property type="entry name" value="5'-AMP-ACTIVATED PROTEIN KINASE SUBUNIT BETA-1"/>
    <property type="match status" value="1"/>
</dbReference>
<reference evidence="3" key="1">
    <citation type="submission" date="2018-07" db="EMBL/GenBank/DDBJ databases">
        <authorList>
            <consortium name="Genoscope - CEA"/>
            <person name="William W."/>
        </authorList>
    </citation>
    <scope>NUCLEOTIDE SEQUENCE</scope>
    <source>
        <strain evidence="3">IK1</strain>
    </source>
</reference>
<dbReference type="PANTHER" id="PTHR10343">
    <property type="entry name" value="5'-AMP-ACTIVATED PROTEIN KINASE , BETA SUBUNIT"/>
    <property type="match status" value="1"/>
</dbReference>
<dbReference type="SMART" id="SM01065">
    <property type="entry name" value="CBM_2"/>
    <property type="match status" value="1"/>
</dbReference>
<comment type="similarity">
    <text evidence="1">Belongs to the 5'-AMP-activated protein kinase beta subunit family.</text>
</comment>
<dbReference type="AlphaFoldDB" id="A0A653A419"/>